<evidence type="ECO:0000256" key="7">
    <source>
        <dbReference type="ARBA" id="ARBA00022490"/>
    </source>
</evidence>
<dbReference type="InterPro" id="IPR002126">
    <property type="entry name" value="Cadherin-like_dom"/>
</dbReference>
<keyword evidence="6" id="KW-1003">Cell membrane</keyword>
<keyword evidence="8 21" id="KW-0812">Transmembrane</keyword>
<dbReference type="GO" id="GO:0005509">
    <property type="term" value="F:calcium ion binding"/>
    <property type="evidence" value="ECO:0007669"/>
    <property type="project" value="UniProtKB-UniRule"/>
</dbReference>
<comment type="caution">
    <text evidence="25">The sequence shown here is derived from an EMBL/GenBank/DDBJ whole genome shotgun (WGS) entry which is preliminary data.</text>
</comment>
<reference evidence="25 26" key="1">
    <citation type="journal article" date="2019" name="Mol. Ecol. Resour.">
        <title>Chromosome-level genome assembly of Triplophysa tibetana, a fish adapted to the harsh high-altitude environment of the Tibetan Plateau.</title>
        <authorList>
            <person name="Yang X."/>
            <person name="Liu H."/>
            <person name="Ma Z."/>
            <person name="Zou Y."/>
            <person name="Zou M."/>
            <person name="Mao Y."/>
            <person name="Li X."/>
            <person name="Wang H."/>
            <person name="Chen T."/>
            <person name="Wang W."/>
            <person name="Yang R."/>
        </authorList>
    </citation>
    <scope>NUCLEOTIDE SEQUENCE [LARGE SCALE GENOMIC DNA]</scope>
    <source>
        <strain evidence="25">TTIB1903HZAU</strain>
        <tissue evidence="25">Muscle</tissue>
    </source>
</reference>
<dbReference type="GO" id="GO:0007043">
    <property type="term" value="P:cell-cell junction assembly"/>
    <property type="evidence" value="ECO:0007669"/>
    <property type="project" value="TreeGrafter"/>
</dbReference>
<keyword evidence="13 21" id="KW-0130">Cell adhesion</keyword>
<dbReference type="GO" id="GO:0016342">
    <property type="term" value="C:catenin complex"/>
    <property type="evidence" value="ECO:0007669"/>
    <property type="project" value="TreeGrafter"/>
</dbReference>
<dbReference type="FunFam" id="4.10.900.10:FF:000001">
    <property type="entry name" value="Cadherin 2"/>
    <property type="match status" value="1"/>
</dbReference>
<feature type="domain" description="Cadherin" evidence="24">
    <location>
        <begin position="17"/>
        <end position="124"/>
    </location>
</feature>
<dbReference type="InterPro" id="IPR039808">
    <property type="entry name" value="Cadherin"/>
</dbReference>
<organism evidence="25 26">
    <name type="scientific">Triplophysa tibetana</name>
    <dbReference type="NCBI Taxonomy" id="1572043"/>
    <lineage>
        <taxon>Eukaryota</taxon>
        <taxon>Metazoa</taxon>
        <taxon>Chordata</taxon>
        <taxon>Craniata</taxon>
        <taxon>Vertebrata</taxon>
        <taxon>Euteleostomi</taxon>
        <taxon>Actinopterygii</taxon>
        <taxon>Neopterygii</taxon>
        <taxon>Teleostei</taxon>
        <taxon>Ostariophysi</taxon>
        <taxon>Cypriniformes</taxon>
        <taxon>Nemacheilidae</taxon>
        <taxon>Triplophysa</taxon>
    </lineage>
</organism>
<evidence type="ECO:0000256" key="9">
    <source>
        <dbReference type="ARBA" id="ARBA00022723"/>
    </source>
</evidence>
<dbReference type="GO" id="GO:0042074">
    <property type="term" value="P:cell migration involved in gastrulation"/>
    <property type="evidence" value="ECO:0007669"/>
    <property type="project" value="UniProtKB-ARBA"/>
</dbReference>
<evidence type="ECO:0000256" key="13">
    <source>
        <dbReference type="ARBA" id="ARBA00022889"/>
    </source>
</evidence>
<dbReference type="GO" id="GO:0007498">
    <property type="term" value="P:mesoderm development"/>
    <property type="evidence" value="ECO:0007669"/>
    <property type="project" value="UniProtKB-ARBA"/>
</dbReference>
<dbReference type="FunFam" id="2.60.40.60:FF:000031">
    <property type="entry name" value="Cadherin 3"/>
    <property type="match status" value="1"/>
</dbReference>
<accession>A0A5A9P2A1</accession>
<dbReference type="Pfam" id="PF01049">
    <property type="entry name" value="CADH_Y-type_LIR"/>
    <property type="match status" value="1"/>
</dbReference>
<dbReference type="GO" id="GO:0045296">
    <property type="term" value="F:cadherin binding"/>
    <property type="evidence" value="ECO:0007669"/>
    <property type="project" value="TreeGrafter"/>
</dbReference>
<dbReference type="InterPro" id="IPR020894">
    <property type="entry name" value="Cadherin_CS"/>
</dbReference>
<dbReference type="CDD" id="cd11304">
    <property type="entry name" value="Cadherin_repeat"/>
    <property type="match status" value="3"/>
</dbReference>
<dbReference type="GO" id="GO:0016339">
    <property type="term" value="P:calcium-dependent cell-cell adhesion via plasma membrane cell adhesion molecules"/>
    <property type="evidence" value="ECO:0007669"/>
    <property type="project" value="TreeGrafter"/>
</dbReference>
<feature type="domain" description="Cadherin" evidence="24">
    <location>
        <begin position="244"/>
        <end position="347"/>
    </location>
</feature>
<feature type="domain" description="Cadherin" evidence="24">
    <location>
        <begin position="125"/>
        <end position="234"/>
    </location>
</feature>
<comment type="function">
    <text evidence="22">Cadherins are calcium-dependent cell adhesion proteins.</text>
</comment>
<sequence>MKVFPKASTGLIRRKREWMIPPVNIPENDKGPFPKEVVKMKSTAADLMKMVYYVTGPGADQPPVGLFKVHRYSGMLSVTDKLDREEAKEYILTIHGSSESENYIEKPAEIIINIIDQNDNAPVCTHNPFRGEVPERSKPNVSFMQVSAKDLDDPNTFNGIVRYKLVGQEPRGDAFRIDPVTGNISLASVDILDRETYPLYKLHVEAADLEGHGFSSTCVVFIKVTDSNDHAPRFNQNIYIGTMQEHKVGEIVARLTVTDKDEPSTANSMVKFTIIDGNEEGVFNVSTAPNKMEGIITTLKGLDFEQGRNTFSLLVVVENTVPFAVPLSTSTATVSITVEDVNEPPIFELSKKHVHVAEDLPVGSTITNYTAKDPDTARQQNIRYKMPKDIAKWLEITEDTGQIKVRNPMDREASFLKNGEYTVLIEAFDNDDEPATGTGTLIIHLKDVNDNAPVLEQHRVQMCSTEPEPVLLTITDQDEQENSLPFHVEVNNEYQKNWTVVVNSSGDAVWLNPLRHLDIGEYHLLLRVYDSQMLFQDNSVTVEMCDCKGRDVICLAGVRAAYVSALYIYALAAVFCLLCKQMSSLYFYMKSQYREYTMKSFILSSVLLLLLLLFLKRKSGRKQKLFIQTDDNDRDNILCYNEEGGGEEDQDYVMSLLHCGPHVFNTNITPTDFFYRQHCEDNADIGNFINNNLNTAVDDHRLAPRDSLLVFGYEGEGSSAGSLSSLHSSSSDGSQDYQHLQQWGSHFTRLADMYSGDDE</sequence>
<evidence type="ECO:0000256" key="14">
    <source>
        <dbReference type="ARBA" id="ARBA00022949"/>
    </source>
</evidence>
<evidence type="ECO:0000256" key="23">
    <source>
        <dbReference type="SAM" id="Phobius"/>
    </source>
</evidence>
<dbReference type="SUPFAM" id="SSF49313">
    <property type="entry name" value="Cadherin-like"/>
    <property type="match status" value="5"/>
</dbReference>
<dbReference type="FunFam" id="2.60.40.60:FF:000022">
    <property type="entry name" value="Cadherin 2"/>
    <property type="match status" value="1"/>
</dbReference>
<dbReference type="FunFam" id="2.60.40.60:FF:000019">
    <property type="entry name" value="Cadherin 2"/>
    <property type="match status" value="1"/>
</dbReference>
<evidence type="ECO:0000256" key="16">
    <source>
        <dbReference type="ARBA" id="ARBA00023034"/>
    </source>
</evidence>
<feature type="transmembrane region" description="Helical" evidence="23">
    <location>
        <begin position="560"/>
        <end position="579"/>
    </location>
</feature>
<keyword evidence="14" id="KW-0965">Cell junction</keyword>
<evidence type="ECO:0000256" key="17">
    <source>
        <dbReference type="ARBA" id="ARBA00023136"/>
    </source>
</evidence>
<comment type="subcellular location">
    <subcellularLocation>
        <location evidence="4">Cell junction</location>
        <location evidence="4">Adherens junction</location>
    </subcellularLocation>
    <subcellularLocation>
        <location evidence="2 21">Cell membrane</location>
        <topology evidence="2 21">Single-pass type I membrane protein</topology>
    </subcellularLocation>
    <subcellularLocation>
        <location evidence="3">Cytoplasm</location>
    </subcellularLocation>
    <subcellularLocation>
        <location evidence="1">Endosome</location>
    </subcellularLocation>
    <subcellularLocation>
        <location evidence="5">Golgi apparatus</location>
        <location evidence="5">trans-Golgi network</location>
    </subcellularLocation>
</comment>
<dbReference type="PROSITE" id="PS00232">
    <property type="entry name" value="CADHERIN_1"/>
    <property type="match status" value="2"/>
</dbReference>
<keyword evidence="16" id="KW-0333">Golgi apparatus</keyword>
<evidence type="ECO:0000256" key="4">
    <source>
        <dbReference type="ARBA" id="ARBA00004536"/>
    </source>
</evidence>
<keyword evidence="17 23" id="KW-0472">Membrane</keyword>
<evidence type="ECO:0000256" key="18">
    <source>
        <dbReference type="ARBA" id="ARBA00023180"/>
    </source>
</evidence>
<dbReference type="InterPro" id="IPR000233">
    <property type="entry name" value="Cadherin_Y-type_LIR"/>
</dbReference>
<keyword evidence="18" id="KW-0325">Glycoprotein</keyword>
<dbReference type="GO" id="GO:0005794">
    <property type="term" value="C:Golgi apparatus"/>
    <property type="evidence" value="ECO:0007669"/>
    <property type="project" value="UniProtKB-SubCell"/>
</dbReference>
<dbReference type="GO" id="GO:0005912">
    <property type="term" value="C:adherens junction"/>
    <property type="evidence" value="ECO:0007669"/>
    <property type="project" value="UniProtKB-SubCell"/>
</dbReference>
<dbReference type="GO" id="GO:0007398">
    <property type="term" value="P:ectoderm development"/>
    <property type="evidence" value="ECO:0007669"/>
    <property type="project" value="UniProtKB-ARBA"/>
</dbReference>
<evidence type="ECO:0000256" key="15">
    <source>
        <dbReference type="ARBA" id="ARBA00022989"/>
    </source>
</evidence>
<evidence type="ECO:0000256" key="8">
    <source>
        <dbReference type="ARBA" id="ARBA00022692"/>
    </source>
</evidence>
<dbReference type="GO" id="GO:0030010">
    <property type="term" value="P:establishment of cell polarity"/>
    <property type="evidence" value="ECO:0007669"/>
    <property type="project" value="UniProtKB-ARBA"/>
</dbReference>
<evidence type="ECO:0000259" key="24">
    <source>
        <dbReference type="PROSITE" id="PS50268"/>
    </source>
</evidence>
<keyword evidence="7" id="KW-0963">Cytoplasm</keyword>
<dbReference type="GO" id="GO:0007156">
    <property type="term" value="P:homophilic cell adhesion via plasma membrane adhesion molecules"/>
    <property type="evidence" value="ECO:0007669"/>
    <property type="project" value="InterPro"/>
</dbReference>
<evidence type="ECO:0000313" key="25">
    <source>
        <dbReference type="EMBL" id="KAA0715179.1"/>
    </source>
</evidence>
<evidence type="ECO:0000313" key="26">
    <source>
        <dbReference type="Proteomes" id="UP000324632"/>
    </source>
</evidence>
<evidence type="ECO:0000256" key="6">
    <source>
        <dbReference type="ARBA" id="ARBA00022475"/>
    </source>
</evidence>
<dbReference type="GO" id="GO:0008013">
    <property type="term" value="F:beta-catenin binding"/>
    <property type="evidence" value="ECO:0007669"/>
    <property type="project" value="TreeGrafter"/>
</dbReference>
<gene>
    <name evidence="25" type="ORF">E1301_Tti008770</name>
</gene>
<feature type="domain" description="Cadherin" evidence="24">
    <location>
        <begin position="348"/>
        <end position="455"/>
    </location>
</feature>
<evidence type="ECO:0000256" key="21">
    <source>
        <dbReference type="RuleBase" id="RU003318"/>
    </source>
</evidence>
<dbReference type="AlphaFoldDB" id="A0A5A9P2A1"/>
<dbReference type="PANTHER" id="PTHR24027:SF319">
    <property type="entry name" value="CADHERIN-1"/>
    <property type="match status" value="1"/>
</dbReference>
<feature type="transmembrane region" description="Helical" evidence="23">
    <location>
        <begin position="600"/>
        <end position="615"/>
    </location>
</feature>
<dbReference type="InterPro" id="IPR027397">
    <property type="entry name" value="Catenin-bd_sf"/>
</dbReference>
<dbReference type="GO" id="GO:0060027">
    <property type="term" value="P:convergent extension involved in gastrulation"/>
    <property type="evidence" value="ECO:0007669"/>
    <property type="project" value="UniProtKB-ARBA"/>
</dbReference>
<protein>
    <recommendedName>
        <fullName evidence="19">Cadherin-1</fullName>
    </recommendedName>
</protein>
<dbReference type="Gene3D" id="4.10.900.10">
    <property type="entry name" value="TCF3-CBD (Catenin binding domain)"/>
    <property type="match status" value="1"/>
</dbReference>
<evidence type="ECO:0000256" key="10">
    <source>
        <dbReference type="ARBA" id="ARBA00022737"/>
    </source>
</evidence>
<dbReference type="GO" id="GO:0034332">
    <property type="term" value="P:adherens junction organization"/>
    <property type="evidence" value="ECO:0007669"/>
    <property type="project" value="UniProtKB-ARBA"/>
</dbReference>
<dbReference type="GO" id="GO:0000902">
    <property type="term" value="P:cell morphogenesis"/>
    <property type="evidence" value="ECO:0007669"/>
    <property type="project" value="TreeGrafter"/>
</dbReference>
<keyword evidence="15 23" id="KW-1133">Transmembrane helix</keyword>
<name>A0A5A9P2A1_9TELE</name>
<dbReference type="PANTHER" id="PTHR24027">
    <property type="entry name" value="CADHERIN-23"/>
    <property type="match status" value="1"/>
</dbReference>
<dbReference type="Proteomes" id="UP000324632">
    <property type="component" value="Chromosome 11"/>
</dbReference>
<dbReference type="PROSITE" id="PS50268">
    <property type="entry name" value="CADHERIN_2"/>
    <property type="match status" value="4"/>
</dbReference>
<evidence type="ECO:0000256" key="22">
    <source>
        <dbReference type="RuleBase" id="RU004357"/>
    </source>
</evidence>
<evidence type="ECO:0000256" key="5">
    <source>
        <dbReference type="ARBA" id="ARBA00004601"/>
    </source>
</evidence>
<keyword evidence="11" id="KW-0967">Endosome</keyword>
<proteinExistence type="predicted"/>
<keyword evidence="10" id="KW-0677">Repeat</keyword>
<dbReference type="Gene3D" id="2.60.40.60">
    <property type="entry name" value="Cadherins"/>
    <property type="match status" value="5"/>
</dbReference>
<dbReference type="Pfam" id="PF00028">
    <property type="entry name" value="Cadherin"/>
    <property type="match status" value="4"/>
</dbReference>
<keyword evidence="26" id="KW-1185">Reference proteome</keyword>
<evidence type="ECO:0000256" key="2">
    <source>
        <dbReference type="ARBA" id="ARBA00004251"/>
    </source>
</evidence>
<keyword evidence="12 20" id="KW-0106">Calcium</keyword>
<dbReference type="GO" id="GO:0001841">
    <property type="term" value="P:neural tube formation"/>
    <property type="evidence" value="ECO:0007669"/>
    <property type="project" value="UniProtKB-ARBA"/>
</dbReference>
<evidence type="ECO:0000256" key="19">
    <source>
        <dbReference type="ARBA" id="ARBA00023893"/>
    </source>
</evidence>
<dbReference type="GO" id="GO:0044331">
    <property type="term" value="P:cell-cell adhesion mediated by cadherin"/>
    <property type="evidence" value="ECO:0007669"/>
    <property type="project" value="TreeGrafter"/>
</dbReference>
<evidence type="ECO:0000256" key="1">
    <source>
        <dbReference type="ARBA" id="ARBA00004177"/>
    </source>
</evidence>
<dbReference type="PRINTS" id="PR00205">
    <property type="entry name" value="CADHERIN"/>
</dbReference>
<dbReference type="GO" id="GO:0055113">
    <property type="term" value="P:epiboly involved in gastrulation with mouth forming second"/>
    <property type="evidence" value="ECO:0007669"/>
    <property type="project" value="UniProtKB-ARBA"/>
</dbReference>
<dbReference type="EMBL" id="SOYY01000011">
    <property type="protein sequence ID" value="KAA0715179.1"/>
    <property type="molecule type" value="Genomic_DNA"/>
</dbReference>
<keyword evidence="9" id="KW-0479">Metal-binding</keyword>
<evidence type="ECO:0000256" key="12">
    <source>
        <dbReference type="ARBA" id="ARBA00022837"/>
    </source>
</evidence>
<dbReference type="FunFam" id="2.60.40.60:FF:000011">
    <property type="entry name" value="Cadherin 1"/>
    <property type="match status" value="1"/>
</dbReference>
<evidence type="ECO:0000256" key="20">
    <source>
        <dbReference type="PROSITE-ProRule" id="PRU00043"/>
    </source>
</evidence>
<dbReference type="FunFam" id="2.60.40.60:FF:000027">
    <property type="entry name" value="Cadherin 2"/>
    <property type="match status" value="1"/>
</dbReference>
<dbReference type="GO" id="GO:0001764">
    <property type="term" value="P:neuron migration"/>
    <property type="evidence" value="ECO:0007669"/>
    <property type="project" value="UniProtKB-ARBA"/>
</dbReference>
<evidence type="ECO:0000256" key="11">
    <source>
        <dbReference type="ARBA" id="ARBA00022753"/>
    </source>
</evidence>
<evidence type="ECO:0000256" key="3">
    <source>
        <dbReference type="ARBA" id="ARBA00004496"/>
    </source>
</evidence>
<dbReference type="GO" id="GO:0005768">
    <property type="term" value="C:endosome"/>
    <property type="evidence" value="ECO:0007669"/>
    <property type="project" value="UniProtKB-SubCell"/>
</dbReference>
<dbReference type="SMART" id="SM00112">
    <property type="entry name" value="CA"/>
    <property type="match status" value="4"/>
</dbReference>
<dbReference type="InterPro" id="IPR015919">
    <property type="entry name" value="Cadherin-like_sf"/>
</dbReference>